<proteinExistence type="predicted"/>
<dbReference type="OrthoDB" id="6036at2759"/>
<comment type="caution">
    <text evidence="1">The sequence shown here is derived from an EMBL/GenBank/DDBJ whole genome shotgun (WGS) entry which is preliminary data.</text>
</comment>
<dbReference type="Proteomes" id="UP000299102">
    <property type="component" value="Unassembled WGS sequence"/>
</dbReference>
<organism evidence="1 2">
    <name type="scientific">Eumeta variegata</name>
    <name type="common">Bagworm moth</name>
    <name type="synonym">Eumeta japonica</name>
    <dbReference type="NCBI Taxonomy" id="151549"/>
    <lineage>
        <taxon>Eukaryota</taxon>
        <taxon>Metazoa</taxon>
        <taxon>Ecdysozoa</taxon>
        <taxon>Arthropoda</taxon>
        <taxon>Hexapoda</taxon>
        <taxon>Insecta</taxon>
        <taxon>Pterygota</taxon>
        <taxon>Neoptera</taxon>
        <taxon>Endopterygota</taxon>
        <taxon>Lepidoptera</taxon>
        <taxon>Glossata</taxon>
        <taxon>Ditrysia</taxon>
        <taxon>Tineoidea</taxon>
        <taxon>Psychidae</taxon>
        <taxon>Oiketicinae</taxon>
        <taxon>Eumeta</taxon>
    </lineage>
</organism>
<reference evidence="1 2" key="1">
    <citation type="journal article" date="2019" name="Commun. Biol.">
        <title>The bagworm genome reveals a unique fibroin gene that provides high tensile strength.</title>
        <authorList>
            <person name="Kono N."/>
            <person name="Nakamura H."/>
            <person name="Ohtoshi R."/>
            <person name="Tomita M."/>
            <person name="Numata K."/>
            <person name="Arakawa K."/>
        </authorList>
    </citation>
    <scope>NUCLEOTIDE SEQUENCE [LARGE SCALE GENOMIC DNA]</scope>
</reference>
<protein>
    <submittedName>
        <fullName evidence="1">Uncharacterized protein</fullName>
    </submittedName>
</protein>
<accession>A0A4C1SI03</accession>
<name>A0A4C1SI03_EUMVA</name>
<sequence>MSTGALSDTSSCASANGFGAEADFVADFGSADIFNATVASSPASSISSSTTNNGYAKMQPMKVSAAHQQFMNGHGGGGGLNNSTNLQNGNLVATLMEIQKILQISIMHQFTTQQLTFNITIGVNIISNYNI</sequence>
<evidence type="ECO:0000313" key="2">
    <source>
        <dbReference type="Proteomes" id="UP000299102"/>
    </source>
</evidence>
<evidence type="ECO:0000313" key="1">
    <source>
        <dbReference type="EMBL" id="GBP01526.1"/>
    </source>
</evidence>
<dbReference type="AlphaFoldDB" id="A0A4C1SI03"/>
<dbReference type="EMBL" id="BGZK01006956">
    <property type="protein sequence ID" value="GBP01526.1"/>
    <property type="molecule type" value="Genomic_DNA"/>
</dbReference>
<keyword evidence="2" id="KW-1185">Reference proteome</keyword>
<dbReference type="STRING" id="151549.A0A4C1SI03"/>
<gene>
    <name evidence="1" type="ORF">EVAR_72016_1</name>
</gene>